<dbReference type="EMBL" id="KZ559509">
    <property type="protein sequence ID" value="PLN84737.1"/>
    <property type="molecule type" value="Genomic_DNA"/>
</dbReference>
<feature type="region of interest" description="Disordered" evidence="5">
    <location>
        <begin position="529"/>
        <end position="708"/>
    </location>
</feature>
<feature type="domain" description="C3H1-type" evidence="6">
    <location>
        <begin position="1049"/>
        <end position="1076"/>
    </location>
</feature>
<evidence type="ECO:0000313" key="7">
    <source>
        <dbReference type="EMBL" id="PLN84737.1"/>
    </source>
</evidence>
<keyword evidence="8" id="KW-1185">Reference proteome</keyword>
<evidence type="ECO:0000256" key="5">
    <source>
        <dbReference type="SAM" id="MobiDB-lite"/>
    </source>
</evidence>
<evidence type="ECO:0000256" key="1">
    <source>
        <dbReference type="ARBA" id="ARBA00022723"/>
    </source>
</evidence>
<feature type="compositionally biased region" description="Polar residues" evidence="5">
    <location>
        <begin position="209"/>
        <end position="249"/>
    </location>
</feature>
<dbReference type="GO" id="GO:0008270">
    <property type="term" value="F:zinc ion binding"/>
    <property type="evidence" value="ECO:0007669"/>
    <property type="project" value="UniProtKB-KW"/>
</dbReference>
<feature type="region of interest" description="Disordered" evidence="5">
    <location>
        <begin position="204"/>
        <end position="342"/>
    </location>
</feature>
<feature type="compositionally biased region" description="Basic and acidic residues" evidence="5">
    <location>
        <begin position="556"/>
        <end position="569"/>
    </location>
</feature>
<keyword evidence="2 4" id="KW-0863">Zinc-finger</keyword>
<feature type="region of interest" description="Disordered" evidence="5">
    <location>
        <begin position="49"/>
        <end position="113"/>
    </location>
</feature>
<feature type="compositionally biased region" description="Acidic residues" evidence="5">
    <location>
        <begin position="686"/>
        <end position="699"/>
    </location>
</feature>
<dbReference type="SMART" id="SM00356">
    <property type="entry name" value="ZnF_C3H1"/>
    <property type="match status" value="1"/>
</dbReference>
<evidence type="ECO:0000256" key="2">
    <source>
        <dbReference type="ARBA" id="ARBA00022771"/>
    </source>
</evidence>
<organism evidence="7 8">
    <name type="scientific">Aspergillus taichungensis</name>
    <dbReference type="NCBI Taxonomy" id="482145"/>
    <lineage>
        <taxon>Eukaryota</taxon>
        <taxon>Fungi</taxon>
        <taxon>Dikarya</taxon>
        <taxon>Ascomycota</taxon>
        <taxon>Pezizomycotina</taxon>
        <taxon>Eurotiomycetes</taxon>
        <taxon>Eurotiomycetidae</taxon>
        <taxon>Eurotiales</taxon>
        <taxon>Aspergillaceae</taxon>
        <taxon>Aspergillus</taxon>
        <taxon>Aspergillus subgen. Circumdati</taxon>
    </lineage>
</organism>
<keyword evidence="3 4" id="KW-0862">Zinc</keyword>
<evidence type="ECO:0000256" key="3">
    <source>
        <dbReference type="ARBA" id="ARBA00022833"/>
    </source>
</evidence>
<feature type="zinc finger region" description="C3H1-type" evidence="4">
    <location>
        <begin position="1049"/>
        <end position="1076"/>
    </location>
</feature>
<dbReference type="Gene3D" id="4.10.1000.10">
    <property type="entry name" value="Zinc finger, CCCH-type"/>
    <property type="match status" value="1"/>
</dbReference>
<feature type="region of interest" description="Disordered" evidence="5">
    <location>
        <begin position="1001"/>
        <end position="1051"/>
    </location>
</feature>
<gene>
    <name evidence="7" type="ORF">BDW42DRAFT_191346</name>
</gene>
<feature type="compositionally biased region" description="Basic and acidic residues" evidence="5">
    <location>
        <begin position="739"/>
        <end position="751"/>
    </location>
</feature>
<feature type="region of interest" description="Disordered" evidence="5">
    <location>
        <begin position="730"/>
        <end position="761"/>
    </location>
</feature>
<dbReference type="SUPFAM" id="SSF90229">
    <property type="entry name" value="CCCH zinc finger"/>
    <property type="match status" value="1"/>
</dbReference>
<feature type="compositionally biased region" description="Low complexity" evidence="5">
    <location>
        <begin position="535"/>
        <end position="552"/>
    </location>
</feature>
<evidence type="ECO:0000256" key="4">
    <source>
        <dbReference type="PROSITE-ProRule" id="PRU00723"/>
    </source>
</evidence>
<feature type="compositionally biased region" description="Low complexity" evidence="5">
    <location>
        <begin position="59"/>
        <end position="78"/>
    </location>
</feature>
<feature type="compositionally biased region" description="Pro residues" evidence="5">
    <location>
        <begin position="833"/>
        <end position="844"/>
    </location>
</feature>
<sequence length="1076" mass="117671">MPSTPQGFDLPAQYRQVPQYSQGHAPMTYNAPEVPQFQQHFTSSGLYQGQHLSVPDTFPPTHSQSHSPPASQPQPGHSMSFPPPAGHQNPLSEYTLPPGFGDESSVHSTRQVNLSEVSTATDISGIVGIAGASGLAGLRGLPGVTDVPGVSDQPAMNPLFFGTPQLPGNSLNHSMYVNPSDFDRSEDTRPFDYFRNDLQFVVPTANHRPPSTANHGPPSTANQGPTPTANHRPTPAANHQPTPAATSSVGVAPPVMHGHPRLAPAPPATLVAARAKVAQKKKKSRKPKRRNAAIPSPLPSIDEEVEDAFTSDSESDESDLEIVEPEEPSPIPPARPTQPEARVEYDTLQVVWFPRNRQPEADKVRSALDEYKALVKSIRDKLRADMQALKHTEQLRAERASSPGQVLTNHALLCQARMEIEDAEHQRRYMDIVVTTTLDKGHPLIVEKLGEHPMIVASLYSFLLDQHQASKMNCPLTVNILKLLSRFVTMDEDVLSKTNIAKLLPRYVKKGSPVVKELAQKVLDNAAARTEQKQGAAKSSTKSGSPTKPATPVEMEQARLRQLWERENDGQPVVKRAVKNAPKGPSNPPPNDPAKRPEAGPADKPPAAARTQKAQVVAPKVTNLFGTLSSASKRPGTSNAERAAAAAAKTNAGPSKKRRAPPNSAPPSISLGDIMAGLSKPKDPSPEEPAEDTPPETEEEREKRLRKEARRKLRVTWKSDSELTEVRFFTHDPEEELGPGDRSRDVGDLKGEGSALKLHRDLDLDEDDDANLREENMFDYFEPSGIDYIGIGIEDQARNFIKRGGTQLPTSPENKAQEHREATTLMEIYAPGDVPPSPKEPPPPSDDEPVVEMVAFGEAPDYIKARSERYYSIVYPKPAPPTQPSAPSAPIDIPNLLRMLGGQQQQATPPPPPQPTQTAMSDLERTVSMLSQQPPQASQQQPAPMMPMPQFTPDMQAMLAIMNAQQQAQPALQPQVPPPQQPSIPPNLAAIISQFTGQNQQNGVNSYQTHGLHEDPERKRMRETAFDGPDDERYSKRNKPNPPNKQHPKVGLVPCRYWASGKCRKGSDCTYRHDPS</sequence>
<reference evidence="8" key="1">
    <citation type="submission" date="2017-12" db="EMBL/GenBank/DDBJ databases">
        <authorList>
            <consortium name="DOE Joint Genome Institute"/>
            <person name="Mondo S.J."/>
            <person name="Kjaerbolling I."/>
            <person name="Vesth T.C."/>
            <person name="Frisvad J.C."/>
            <person name="Nybo J.L."/>
            <person name="Theobald S."/>
            <person name="Kuo A."/>
            <person name="Bowyer P."/>
            <person name="Matsuda Y."/>
            <person name="Lyhne E.K."/>
            <person name="Kogle M.E."/>
            <person name="Clum A."/>
            <person name="Lipzen A."/>
            <person name="Salamov A."/>
            <person name="Ngan C.Y."/>
            <person name="Daum C."/>
            <person name="Chiniquy J."/>
            <person name="Barry K."/>
            <person name="LaButti K."/>
            <person name="Haridas S."/>
            <person name="Simmons B.A."/>
            <person name="Magnuson J.K."/>
            <person name="Mortensen U.H."/>
            <person name="Larsen T.O."/>
            <person name="Grigoriev I.V."/>
            <person name="Baker S.E."/>
            <person name="Andersen M.R."/>
            <person name="Nordberg H.P."/>
            <person name="Cantor M.N."/>
            <person name="Hua S.X."/>
        </authorList>
    </citation>
    <scope>NUCLEOTIDE SEQUENCE [LARGE SCALE GENOMIC DNA]</scope>
    <source>
        <strain evidence="8">IBT 19404</strain>
    </source>
</reference>
<proteinExistence type="predicted"/>
<dbReference type="OrthoDB" id="4347at2759"/>
<dbReference type="InterPro" id="IPR036855">
    <property type="entry name" value="Znf_CCCH_sf"/>
</dbReference>
<accession>A0A2J5I4P2</accession>
<dbReference type="InterPro" id="IPR000571">
    <property type="entry name" value="Znf_CCCH"/>
</dbReference>
<feature type="compositionally biased region" description="Basic and acidic residues" evidence="5">
    <location>
        <begin position="1011"/>
        <end position="1035"/>
    </location>
</feature>
<name>A0A2J5I4P2_9EURO</name>
<protein>
    <recommendedName>
        <fullName evidence="6">C3H1-type domain-containing protein</fullName>
    </recommendedName>
</protein>
<feature type="region of interest" description="Disordered" evidence="5">
    <location>
        <begin position="802"/>
        <end position="851"/>
    </location>
</feature>
<evidence type="ECO:0000259" key="6">
    <source>
        <dbReference type="PROSITE" id="PS50103"/>
    </source>
</evidence>
<feature type="compositionally biased region" description="Polar residues" evidence="5">
    <location>
        <begin position="624"/>
        <end position="640"/>
    </location>
</feature>
<keyword evidence="1 4" id="KW-0479">Metal-binding</keyword>
<feature type="compositionally biased region" description="Basic residues" evidence="5">
    <location>
        <begin position="277"/>
        <end position="291"/>
    </location>
</feature>
<dbReference type="PROSITE" id="PS50103">
    <property type="entry name" value="ZF_C3H1"/>
    <property type="match status" value="1"/>
</dbReference>
<dbReference type="AlphaFoldDB" id="A0A2J5I4P2"/>
<dbReference type="Proteomes" id="UP000235023">
    <property type="component" value="Unassembled WGS sequence"/>
</dbReference>
<evidence type="ECO:0000313" key="8">
    <source>
        <dbReference type="Proteomes" id="UP000235023"/>
    </source>
</evidence>
<feature type="compositionally biased region" description="Acidic residues" evidence="5">
    <location>
        <begin position="301"/>
        <end position="327"/>
    </location>
</feature>